<feature type="transmembrane region" description="Helical" evidence="2">
    <location>
        <begin position="458"/>
        <end position="479"/>
    </location>
</feature>
<accession>Q675W1</accession>
<feature type="compositionally biased region" description="Acidic residues" evidence="1">
    <location>
        <begin position="196"/>
        <end position="224"/>
    </location>
</feature>
<sequence length="681" mass="77982">MKISMALIICKYRIEEIDKQITEKDREIKKAKITAPAVSSNGCSFERLATDGGFFELVGCHMEGDKSKLQTANEMLPGVFRAKNASELLIEVLDCIKSLRDDRAATKRRRNWALFSITHPISESDFDCLTEYCNSFDMFLAYFDNQSELDEYFRLSRIVTRDIQQRWIDGTSQGRRRLDYLFKAYEVLEALLETEGDCSSEDGIDLSESEESSASDDSEDDPDFSPESPPRTRAAKRKLDFNDEPIGIKKQKINSPSATETGSQTKTEMDYQTETDSEIEEQKCCKYTTDFDPNRPSTSVCIFDDLENVPSKIQEKPKTNSHSATETGSQTTTETDSQAETESENEEQKCVKYATEFNPNRPSTSACIFDDLENVSSKIKEKPKTTDDENKKISSMLIERWFQDVDVKTESDSSTSQTNWIVISDDEEDLTEDKDDSEDEQENGNDDFEGYAVSTAQLIYIVIGLQFFMLIVLASMACGKKKKKTQQEMRYFRSQGPNRRERDDKRPNIYLIFNFQDMIVEVTDFRLALIIFVTFSIFYVMRAHFYHARRIPAQIPLTQARQLPTPESAQAFQPRLAVQAAPQIRSPAQDERSSQMQTACQSAPADQLQAQDSPAATLDQTRNQAKQRLAQPASRIPRLNSRQQEQTGKIISKFLQLIFYKTTSKQQTRLKRQEFFVEERI</sequence>
<keyword evidence="2" id="KW-1133">Transmembrane helix</keyword>
<feature type="region of interest" description="Disordered" evidence="1">
    <location>
        <begin position="413"/>
        <end position="448"/>
    </location>
</feature>
<dbReference type="AlphaFoldDB" id="Q675W1"/>
<organism evidence="3">
    <name type="scientific">Oikopleura dioica</name>
    <name type="common">Tunicate</name>
    <dbReference type="NCBI Taxonomy" id="34765"/>
    <lineage>
        <taxon>Eukaryota</taxon>
        <taxon>Metazoa</taxon>
        <taxon>Chordata</taxon>
        <taxon>Tunicata</taxon>
        <taxon>Appendicularia</taxon>
        <taxon>Copelata</taxon>
        <taxon>Oikopleuridae</taxon>
        <taxon>Oikopleura</taxon>
    </lineage>
</organism>
<evidence type="ECO:0000313" key="3">
    <source>
        <dbReference type="EMBL" id="AAS21405.1"/>
    </source>
</evidence>
<protein>
    <submittedName>
        <fullName evidence="3">Uncharacterized protein</fullName>
    </submittedName>
</protein>
<reference evidence="3" key="1">
    <citation type="journal article" date="2004" name="Nature">
        <title>Hox cluster disintegration with persistent anteroposterior order of expression in Oikopleura dioica.</title>
        <authorList>
            <person name="Seo H.C."/>
            <person name="Edvardsen R.B."/>
            <person name="Maeland A.D."/>
            <person name="Bjordal M."/>
            <person name="Jensen M.F."/>
            <person name="Hansen A."/>
            <person name="Flaat M."/>
            <person name="Weissenbach J."/>
            <person name="Lehrach H."/>
            <person name="Wincker P."/>
            <person name="Reinhardt R."/>
            <person name="Chourrout D."/>
        </authorList>
    </citation>
    <scope>NUCLEOTIDE SEQUENCE</scope>
</reference>
<feature type="region of interest" description="Disordered" evidence="1">
    <location>
        <begin position="312"/>
        <end position="356"/>
    </location>
</feature>
<evidence type="ECO:0000256" key="2">
    <source>
        <dbReference type="SAM" id="Phobius"/>
    </source>
</evidence>
<proteinExistence type="predicted"/>
<gene>
    <name evidence="3" type="ORF">004-08</name>
</gene>
<evidence type="ECO:0000256" key="1">
    <source>
        <dbReference type="SAM" id="MobiDB-lite"/>
    </source>
</evidence>
<feature type="region of interest" description="Disordered" evidence="1">
    <location>
        <begin position="580"/>
        <end position="645"/>
    </location>
</feature>
<feature type="compositionally biased region" description="Acidic residues" evidence="1">
    <location>
        <begin position="424"/>
        <end position="448"/>
    </location>
</feature>
<feature type="region of interest" description="Disordered" evidence="1">
    <location>
        <begin position="196"/>
        <end position="272"/>
    </location>
</feature>
<keyword evidence="2" id="KW-0812">Transmembrane</keyword>
<name>Q675W1_OIKDI</name>
<feature type="transmembrane region" description="Helical" evidence="2">
    <location>
        <begin position="527"/>
        <end position="546"/>
    </location>
</feature>
<reference evidence="3" key="2">
    <citation type="journal article" date="2005" name="Curr. Biol.">
        <title>Remodelling of the homeobox gene complement in the tunicate Oikopleura dioica.</title>
        <authorList>
            <person name="Edvardsen R.B."/>
            <person name="Seo H.C."/>
            <person name="Jensen M.F."/>
            <person name="Mialon A."/>
            <person name="Mikhaleva J."/>
            <person name="Bjordal M."/>
            <person name="Cartry J."/>
            <person name="Reinhardt R."/>
            <person name="Weissenbach J."/>
            <person name="Wincker P."/>
            <person name="Chourrout D."/>
        </authorList>
    </citation>
    <scope>NUCLEOTIDE SEQUENCE</scope>
</reference>
<feature type="compositionally biased region" description="Polar residues" evidence="1">
    <location>
        <begin position="608"/>
        <end position="626"/>
    </location>
</feature>
<dbReference type="EMBL" id="AY449460">
    <property type="protein sequence ID" value="AAS21405.1"/>
    <property type="molecule type" value="Genomic_DNA"/>
</dbReference>
<feature type="compositionally biased region" description="Low complexity" evidence="1">
    <location>
        <begin position="325"/>
        <end position="336"/>
    </location>
</feature>
<feature type="compositionally biased region" description="Polar residues" evidence="1">
    <location>
        <begin position="253"/>
        <end position="270"/>
    </location>
</feature>
<keyword evidence="2" id="KW-0472">Membrane</keyword>